<dbReference type="InterPro" id="IPR053182">
    <property type="entry name" value="YobU-like_regulator"/>
</dbReference>
<dbReference type="InterPro" id="IPR029441">
    <property type="entry name" value="Cass2"/>
</dbReference>
<name>A0ABS7KBT1_9BACI</name>
<evidence type="ECO:0000313" key="2">
    <source>
        <dbReference type="EMBL" id="MBY0099511.1"/>
    </source>
</evidence>
<sequence length="159" mass="17903">MKYHVIERNAFQVVGLKKVFQCDGEVGPSSEIQQLWGEVSQDGTIDQLMPLVSGEITGLIGMTVDYSNERNELEYWIAVEGKGNITEHFSTFDVPAAKWVVFDVVGPYASAIPATWRKIYSEWFPFNDFVHSGGPSLEVHKSHDPNCRNAQSEIWVPVK</sequence>
<dbReference type="Proteomes" id="UP000769780">
    <property type="component" value="Unassembled WGS sequence"/>
</dbReference>
<evidence type="ECO:0000259" key="1">
    <source>
        <dbReference type="SMART" id="SM00871"/>
    </source>
</evidence>
<feature type="domain" description="AraC effector-binding" evidence="1">
    <location>
        <begin position="1"/>
        <end position="159"/>
    </location>
</feature>
<reference evidence="2 3" key="1">
    <citation type="submission" date="2020-07" db="EMBL/GenBank/DDBJ databases">
        <title>Fungal Genomes of the International Space Station.</title>
        <authorList>
            <person name="Seuylemezian A."/>
            <person name="Singh N.K."/>
            <person name="Wood J."/>
            <person name="Venkateswaran K."/>
        </authorList>
    </citation>
    <scope>NUCLEOTIDE SEQUENCE [LARGE SCALE GENOMIC DNA]</scope>
    <source>
        <strain evidence="2 3">PL-B2</strain>
    </source>
</reference>
<dbReference type="InterPro" id="IPR010499">
    <property type="entry name" value="AraC_E-bd"/>
</dbReference>
<dbReference type="RefSeq" id="WP_221875716.1">
    <property type="nucleotide sequence ID" value="NZ_JACWFH010000036.1"/>
</dbReference>
<keyword evidence="3" id="KW-1185">Reference proteome</keyword>
<protein>
    <submittedName>
        <fullName evidence="2">AraC family transcriptional regulator</fullName>
    </submittedName>
</protein>
<accession>A0ABS7KBT1</accession>
<dbReference type="Gene3D" id="3.20.80.10">
    <property type="entry name" value="Regulatory factor, effector binding domain"/>
    <property type="match status" value="1"/>
</dbReference>
<gene>
    <name evidence="2" type="ORF">H0185_22360</name>
</gene>
<evidence type="ECO:0000313" key="3">
    <source>
        <dbReference type="Proteomes" id="UP000769780"/>
    </source>
</evidence>
<dbReference type="InterPro" id="IPR011256">
    <property type="entry name" value="Reg_factor_effector_dom_sf"/>
</dbReference>
<dbReference type="PANTHER" id="PTHR36444:SF3">
    <property type="entry name" value="TRANSCRIPTIONAL ACTIVATOR, PUTATIVE-RELATED"/>
    <property type="match status" value="1"/>
</dbReference>
<dbReference type="EMBL" id="JACWFH010000036">
    <property type="protein sequence ID" value="MBY0099511.1"/>
    <property type="molecule type" value="Genomic_DNA"/>
</dbReference>
<comment type="caution">
    <text evidence="2">The sequence shown here is derived from an EMBL/GenBank/DDBJ whole genome shotgun (WGS) entry which is preliminary data.</text>
</comment>
<dbReference type="SMART" id="SM00871">
    <property type="entry name" value="AraC_E_bind"/>
    <property type="match status" value="1"/>
</dbReference>
<organism evidence="2 3">
    <name type="scientific">Mesobacillus maritimus</name>
    <dbReference type="NCBI Taxonomy" id="1643336"/>
    <lineage>
        <taxon>Bacteria</taxon>
        <taxon>Bacillati</taxon>
        <taxon>Bacillota</taxon>
        <taxon>Bacilli</taxon>
        <taxon>Bacillales</taxon>
        <taxon>Bacillaceae</taxon>
        <taxon>Mesobacillus</taxon>
    </lineage>
</organism>
<dbReference type="SUPFAM" id="SSF55136">
    <property type="entry name" value="Probable bacterial effector-binding domain"/>
    <property type="match status" value="1"/>
</dbReference>
<proteinExistence type="predicted"/>
<dbReference type="PANTHER" id="PTHR36444">
    <property type="entry name" value="TRANSCRIPTIONAL REGULATOR PROTEIN YOBU-RELATED"/>
    <property type="match status" value="1"/>
</dbReference>
<dbReference type="Pfam" id="PF14526">
    <property type="entry name" value="Cass2"/>
    <property type="match status" value="1"/>
</dbReference>